<keyword evidence="2" id="KW-1185">Reference proteome</keyword>
<accession>A0A081FUG2</accession>
<dbReference type="InterPro" id="IPR024079">
    <property type="entry name" value="MetalloPept_cat_dom_sf"/>
</dbReference>
<proteinExistence type="predicted"/>
<dbReference type="Gene3D" id="3.40.390.10">
    <property type="entry name" value="Collagenase (Catalytic Domain)"/>
    <property type="match status" value="1"/>
</dbReference>
<dbReference type="STRING" id="1232683.ADIMK_3828"/>
<evidence type="ECO:0000313" key="1">
    <source>
        <dbReference type="EMBL" id="KEA62167.1"/>
    </source>
</evidence>
<dbReference type="GO" id="GO:0008237">
    <property type="term" value="F:metallopeptidase activity"/>
    <property type="evidence" value="ECO:0007669"/>
    <property type="project" value="InterPro"/>
</dbReference>
<dbReference type="RefSeq" id="WP_197027585.1">
    <property type="nucleotide sequence ID" value="NZ_JMQN01000057.1"/>
</dbReference>
<dbReference type="AlphaFoldDB" id="A0A081FUG2"/>
<sequence>MLEKLLAYLSGTHQQIAPVDARLWRQTLETTPLLAALGANEQTDLKTLTEQFLAEKRFFGGDDLEPNLEMAIRIAALACLPVLHLGYHWLSELHDLVIYPDAFLVHREERDEFGVVHEHYEPLSGEAWEHGTLVLSWPDVLEAGARCDGRNVVIHEIAHILDDRNGAFNGFPPLHKGMDPVQWTADFSDAFDSLNQQLTQGHRPLIDPYGATSPAEFFAVTSEYHFERPDLLQEAFPRVAMQLERFYGSWERV</sequence>
<dbReference type="InterPro" id="IPR010384">
    <property type="entry name" value="MtfA_fam"/>
</dbReference>
<dbReference type="InterPro" id="IPR042252">
    <property type="entry name" value="MtfA_N"/>
</dbReference>
<dbReference type="SUPFAM" id="SSF55486">
    <property type="entry name" value="Metalloproteases ('zincins'), catalytic domain"/>
    <property type="match status" value="1"/>
</dbReference>
<evidence type="ECO:0000313" key="2">
    <source>
        <dbReference type="Proteomes" id="UP000028252"/>
    </source>
</evidence>
<dbReference type="EMBL" id="JMQN01000057">
    <property type="protein sequence ID" value="KEA62167.1"/>
    <property type="molecule type" value="Genomic_DNA"/>
</dbReference>
<protein>
    <submittedName>
        <fullName evidence="1">Inner membrane protein</fullName>
    </submittedName>
</protein>
<dbReference type="GO" id="GO:0004177">
    <property type="term" value="F:aminopeptidase activity"/>
    <property type="evidence" value="ECO:0007669"/>
    <property type="project" value="TreeGrafter"/>
</dbReference>
<organism evidence="1 2">
    <name type="scientific">Marinobacterium lacunae</name>
    <dbReference type="NCBI Taxonomy" id="1232683"/>
    <lineage>
        <taxon>Bacteria</taxon>
        <taxon>Pseudomonadati</taxon>
        <taxon>Pseudomonadota</taxon>
        <taxon>Gammaproteobacteria</taxon>
        <taxon>Oceanospirillales</taxon>
        <taxon>Oceanospirillaceae</taxon>
        <taxon>Marinobacterium</taxon>
    </lineage>
</organism>
<comment type="caution">
    <text evidence="1">The sequence shown here is derived from an EMBL/GenBank/DDBJ whole genome shotgun (WGS) entry which is preliminary data.</text>
</comment>
<dbReference type="PANTHER" id="PTHR30164:SF2">
    <property type="entry name" value="PROTEIN MTFA"/>
    <property type="match status" value="1"/>
</dbReference>
<gene>
    <name evidence="1" type="ORF">ADIMK_3828</name>
</gene>
<dbReference type="PANTHER" id="PTHR30164">
    <property type="entry name" value="MTFA PEPTIDASE"/>
    <property type="match status" value="1"/>
</dbReference>
<dbReference type="CDD" id="cd20169">
    <property type="entry name" value="Peptidase_M90_mtfA"/>
    <property type="match status" value="1"/>
</dbReference>
<reference evidence="1 2" key="1">
    <citation type="submission" date="2014-04" db="EMBL/GenBank/DDBJ databases">
        <title>Marinobacterium kochiensis sp. nov., isolated from sediment sample collected from Kochi backwaters in Kerala, India.</title>
        <authorList>
            <person name="Singh A."/>
            <person name="Pinnaka A.K."/>
        </authorList>
    </citation>
    <scope>NUCLEOTIDE SEQUENCE [LARGE SCALE GENOMIC DNA]</scope>
    <source>
        <strain evidence="1 2">AK27</strain>
    </source>
</reference>
<dbReference type="Gene3D" id="1.10.472.150">
    <property type="entry name" value="Glucose-regulated metallo-peptidase M90, N-terminal domain"/>
    <property type="match status" value="1"/>
</dbReference>
<name>A0A081FUG2_9GAMM</name>
<dbReference type="Pfam" id="PF06167">
    <property type="entry name" value="Peptidase_M90"/>
    <property type="match status" value="1"/>
</dbReference>
<dbReference type="Proteomes" id="UP000028252">
    <property type="component" value="Unassembled WGS sequence"/>
</dbReference>
<dbReference type="eggNOG" id="COG3228">
    <property type="taxonomic scope" value="Bacteria"/>
</dbReference>
<dbReference type="PATRIC" id="fig|1232683.4.peg.3769"/>
<dbReference type="GO" id="GO:0005829">
    <property type="term" value="C:cytosol"/>
    <property type="evidence" value="ECO:0007669"/>
    <property type="project" value="TreeGrafter"/>
</dbReference>